<sequence>MTRFSMKRILALLSLALLLTGCSLTEPIPVRGKVVDCLEIKSVPSTDTPLECLAGGEAISVDSIRGPAIINVWGTWCAPCRQELPHFGHLIAKYGDKVDVIGIAVEEKNQATVKNFVKTHGITWPILYDATGSTQEKFGPGVPVTSFINKSGKVVYTRYGAFQSTEELELATIKYLGVK</sequence>
<comment type="subcellular location">
    <subcellularLocation>
        <location evidence="1">Cell envelope</location>
    </subcellularLocation>
</comment>
<dbReference type="GO" id="GO:0030313">
    <property type="term" value="C:cell envelope"/>
    <property type="evidence" value="ECO:0007669"/>
    <property type="project" value="UniProtKB-SubCell"/>
</dbReference>
<evidence type="ECO:0000256" key="1">
    <source>
        <dbReference type="ARBA" id="ARBA00004196"/>
    </source>
</evidence>
<dbReference type="InterPro" id="IPR013740">
    <property type="entry name" value="Redoxin"/>
</dbReference>
<dbReference type="Pfam" id="PF08534">
    <property type="entry name" value="Redoxin"/>
    <property type="match status" value="1"/>
</dbReference>
<dbReference type="InterPro" id="IPR013766">
    <property type="entry name" value="Thioredoxin_domain"/>
</dbReference>
<dbReference type="GO" id="GO:0017004">
    <property type="term" value="P:cytochrome complex assembly"/>
    <property type="evidence" value="ECO:0007669"/>
    <property type="project" value="UniProtKB-KW"/>
</dbReference>
<dbReference type="InterPro" id="IPR012640">
    <property type="entry name" value="Membr_lipoprot_lipid_attach_CS"/>
</dbReference>
<dbReference type="InterPro" id="IPR036249">
    <property type="entry name" value="Thioredoxin-like_sf"/>
</dbReference>
<dbReference type="AlphaFoldDB" id="A0A6J5Z925"/>
<dbReference type="InterPro" id="IPR017937">
    <property type="entry name" value="Thioredoxin_CS"/>
</dbReference>
<dbReference type="PROSITE" id="PS51257">
    <property type="entry name" value="PROKAR_LIPOPROTEIN"/>
    <property type="match status" value="1"/>
</dbReference>
<evidence type="ECO:0000256" key="5">
    <source>
        <dbReference type="ARBA" id="ARBA00023284"/>
    </source>
</evidence>
<dbReference type="GO" id="GO:0016491">
    <property type="term" value="F:oxidoreductase activity"/>
    <property type="evidence" value="ECO:0007669"/>
    <property type="project" value="InterPro"/>
</dbReference>
<dbReference type="SUPFAM" id="SSF52833">
    <property type="entry name" value="Thioredoxin-like"/>
    <property type="match status" value="1"/>
</dbReference>
<evidence type="ECO:0000259" key="6">
    <source>
        <dbReference type="PROSITE" id="PS51352"/>
    </source>
</evidence>
<dbReference type="InterPro" id="IPR050553">
    <property type="entry name" value="Thioredoxin_ResA/DsbE_sf"/>
</dbReference>
<keyword evidence="4" id="KW-1015">Disulfide bond</keyword>
<evidence type="ECO:0000256" key="2">
    <source>
        <dbReference type="ARBA" id="ARBA00022729"/>
    </source>
</evidence>
<evidence type="ECO:0000313" key="7">
    <source>
        <dbReference type="EMBL" id="CAB4337948.1"/>
    </source>
</evidence>
<dbReference type="PANTHER" id="PTHR42852:SF6">
    <property type="entry name" value="THIOL:DISULFIDE INTERCHANGE PROTEIN DSBE"/>
    <property type="match status" value="1"/>
</dbReference>
<dbReference type="Pfam" id="PF08139">
    <property type="entry name" value="LPAM_1"/>
    <property type="match status" value="1"/>
</dbReference>
<dbReference type="EMBL" id="CAESAG010000097">
    <property type="protein sequence ID" value="CAB4337948.1"/>
    <property type="molecule type" value="Genomic_DNA"/>
</dbReference>
<dbReference type="PROSITE" id="PS51352">
    <property type="entry name" value="THIOREDOXIN_2"/>
    <property type="match status" value="1"/>
</dbReference>
<keyword evidence="3" id="KW-0201">Cytochrome c-type biogenesis</keyword>
<dbReference type="Gene3D" id="3.40.30.10">
    <property type="entry name" value="Glutaredoxin"/>
    <property type="match status" value="1"/>
</dbReference>
<accession>A0A6J5Z925</accession>
<keyword evidence="2" id="KW-0732">Signal</keyword>
<dbReference type="PANTHER" id="PTHR42852">
    <property type="entry name" value="THIOL:DISULFIDE INTERCHANGE PROTEIN DSBE"/>
    <property type="match status" value="1"/>
</dbReference>
<protein>
    <submittedName>
        <fullName evidence="7">Unannotated protein</fullName>
    </submittedName>
</protein>
<dbReference type="CDD" id="cd02966">
    <property type="entry name" value="TlpA_like_family"/>
    <property type="match status" value="1"/>
</dbReference>
<proteinExistence type="predicted"/>
<feature type="domain" description="Thioredoxin" evidence="6">
    <location>
        <begin position="37"/>
        <end position="178"/>
    </location>
</feature>
<evidence type="ECO:0000256" key="3">
    <source>
        <dbReference type="ARBA" id="ARBA00022748"/>
    </source>
</evidence>
<reference evidence="7" key="1">
    <citation type="submission" date="2020-05" db="EMBL/GenBank/DDBJ databases">
        <authorList>
            <person name="Chiriac C."/>
            <person name="Salcher M."/>
            <person name="Ghai R."/>
            <person name="Kavagutti S V."/>
        </authorList>
    </citation>
    <scope>NUCLEOTIDE SEQUENCE</scope>
</reference>
<evidence type="ECO:0000256" key="4">
    <source>
        <dbReference type="ARBA" id="ARBA00023157"/>
    </source>
</evidence>
<gene>
    <name evidence="7" type="ORF">UFOPK4080_00686</name>
</gene>
<organism evidence="7">
    <name type="scientific">freshwater metagenome</name>
    <dbReference type="NCBI Taxonomy" id="449393"/>
    <lineage>
        <taxon>unclassified sequences</taxon>
        <taxon>metagenomes</taxon>
        <taxon>ecological metagenomes</taxon>
    </lineage>
</organism>
<name>A0A6J5Z925_9ZZZZ</name>
<keyword evidence="5" id="KW-0676">Redox-active center</keyword>
<dbReference type="PROSITE" id="PS00194">
    <property type="entry name" value="THIOREDOXIN_1"/>
    <property type="match status" value="1"/>
</dbReference>